<keyword evidence="2" id="KW-0090">Biological rhythms</keyword>
<evidence type="ECO:0000256" key="3">
    <source>
        <dbReference type="ARBA" id="ARBA00060902"/>
    </source>
</evidence>
<proteinExistence type="inferred from homology"/>
<dbReference type="EMBL" id="OV725080">
    <property type="protein sequence ID" value="CAH1399272.1"/>
    <property type="molecule type" value="Genomic_DNA"/>
</dbReference>
<organism evidence="5 6">
    <name type="scientific">Nezara viridula</name>
    <name type="common">Southern green stink bug</name>
    <name type="synonym">Cimex viridulus</name>
    <dbReference type="NCBI Taxonomy" id="85310"/>
    <lineage>
        <taxon>Eukaryota</taxon>
        <taxon>Metazoa</taxon>
        <taxon>Ecdysozoa</taxon>
        <taxon>Arthropoda</taxon>
        <taxon>Hexapoda</taxon>
        <taxon>Insecta</taxon>
        <taxon>Pterygota</taxon>
        <taxon>Neoptera</taxon>
        <taxon>Paraneoptera</taxon>
        <taxon>Hemiptera</taxon>
        <taxon>Heteroptera</taxon>
        <taxon>Panheteroptera</taxon>
        <taxon>Pentatomomorpha</taxon>
        <taxon>Pentatomoidea</taxon>
        <taxon>Pentatomidae</taxon>
        <taxon>Pentatominae</taxon>
        <taxon>Nezara</taxon>
    </lineage>
</organism>
<dbReference type="AlphaFoldDB" id="A0A9P0HCG4"/>
<dbReference type="PANTHER" id="PTHR11008:SF39">
    <property type="entry name" value="CIRCADIAN CLOCK-CONTROLLED PROTEIN-LIKE PROTEIN"/>
    <property type="match status" value="1"/>
</dbReference>
<reference evidence="5" key="1">
    <citation type="submission" date="2022-01" db="EMBL/GenBank/DDBJ databases">
        <authorList>
            <person name="King R."/>
        </authorList>
    </citation>
    <scope>NUCLEOTIDE SEQUENCE</scope>
</reference>
<feature type="chain" id="PRO_5040317106" evidence="4">
    <location>
        <begin position="20"/>
        <end position="243"/>
    </location>
</feature>
<dbReference type="Gene3D" id="3.15.10.30">
    <property type="entry name" value="Haemolymph juvenile hormone binding protein"/>
    <property type="match status" value="1"/>
</dbReference>
<comment type="similarity">
    <text evidence="3">Belongs to the TO family.</text>
</comment>
<keyword evidence="6" id="KW-1185">Reference proteome</keyword>
<name>A0A9P0HCG4_NEZVI</name>
<dbReference type="GO" id="GO:0005615">
    <property type="term" value="C:extracellular space"/>
    <property type="evidence" value="ECO:0007669"/>
    <property type="project" value="TreeGrafter"/>
</dbReference>
<dbReference type="GO" id="GO:0007623">
    <property type="term" value="P:circadian rhythm"/>
    <property type="evidence" value="ECO:0007669"/>
    <property type="project" value="UniProtKB-ARBA"/>
</dbReference>
<evidence type="ECO:0000313" key="6">
    <source>
        <dbReference type="Proteomes" id="UP001152798"/>
    </source>
</evidence>
<dbReference type="Pfam" id="PF06585">
    <property type="entry name" value="JHBP"/>
    <property type="match status" value="1"/>
</dbReference>
<dbReference type="PANTHER" id="PTHR11008">
    <property type="entry name" value="PROTEIN TAKEOUT-LIKE PROTEIN"/>
    <property type="match status" value="1"/>
</dbReference>
<evidence type="ECO:0000256" key="2">
    <source>
        <dbReference type="ARBA" id="ARBA00023108"/>
    </source>
</evidence>
<dbReference type="InterPro" id="IPR010562">
    <property type="entry name" value="Haemolymph_juvenile_hormone-bd"/>
</dbReference>
<evidence type="ECO:0000256" key="1">
    <source>
        <dbReference type="ARBA" id="ARBA00022729"/>
    </source>
</evidence>
<dbReference type="InterPro" id="IPR038606">
    <property type="entry name" value="To_sf"/>
</dbReference>
<dbReference type="Proteomes" id="UP001152798">
    <property type="component" value="Chromosome 4"/>
</dbReference>
<gene>
    <name evidence="5" type="ORF">NEZAVI_LOCUS8753</name>
</gene>
<dbReference type="FunFam" id="3.15.10.30:FF:000001">
    <property type="entry name" value="Takeout-like protein 1"/>
    <property type="match status" value="1"/>
</dbReference>
<dbReference type="SMART" id="SM00700">
    <property type="entry name" value="JHBP"/>
    <property type="match status" value="1"/>
</dbReference>
<accession>A0A9P0HCG4</accession>
<evidence type="ECO:0000256" key="4">
    <source>
        <dbReference type="SAM" id="SignalP"/>
    </source>
</evidence>
<dbReference type="OrthoDB" id="8179031at2759"/>
<evidence type="ECO:0000313" key="5">
    <source>
        <dbReference type="EMBL" id="CAH1399272.1"/>
    </source>
</evidence>
<protein>
    <submittedName>
        <fullName evidence="5">Uncharacterized protein</fullName>
    </submittedName>
</protein>
<keyword evidence="1 4" id="KW-0732">Signal</keyword>
<sequence length="243" mass="27051">MSTGLSFFLLGIVLQLVQAELPSYIKVCKRNDPKIDKCIINSIETIRPQLIKGIPELDVPALEPLVIDKIAVSEGGPFRAIGTDVTIKGASNFEIKDLKSDVDKLQFQVAIYIPFLTFDATYDVNAKILQLNVKGKGPLRANATDIDGTGILKGKKIVKDGKQYVALDLDLKLKIKNYHVHLENLFDNDPALNEAINVALNDNKRELMTALRPQAEQIVTKVLLNIANKITQHFTYDELFPLK</sequence>
<feature type="signal peptide" evidence="4">
    <location>
        <begin position="1"/>
        <end position="19"/>
    </location>
</feature>